<dbReference type="PANTHER" id="PTHR19303:SF74">
    <property type="entry name" value="POGO TRANSPOSABLE ELEMENT WITH KRAB DOMAIN"/>
    <property type="match status" value="1"/>
</dbReference>
<dbReference type="InterPro" id="IPR006600">
    <property type="entry name" value="HTH_CenpB_DNA-bd_dom"/>
</dbReference>
<dbReference type="InterPro" id="IPR036397">
    <property type="entry name" value="RNaseH_sf"/>
</dbReference>
<keyword evidence="3" id="KW-0539">Nucleus</keyword>
<dbReference type="SUPFAM" id="SSF46689">
    <property type="entry name" value="Homeodomain-like"/>
    <property type="match status" value="1"/>
</dbReference>
<dbReference type="GO" id="GO:0005634">
    <property type="term" value="C:nucleus"/>
    <property type="evidence" value="ECO:0007669"/>
    <property type="project" value="UniProtKB-SubCell"/>
</dbReference>
<sequence length="448" mass="51044">MAIKFKYSVEDLDSALKDIRDTKLSINKAAVKYGIPKSTLSIKLSGKSPLIRKMGPSSFLNVDEENKIKNWILNNATLGFPLRENDVKDSVQKVIKDVPRVTPFKDSRPGDKWMKLFLKRNPEIVKRNTEVISKARAAVTEEKIRDWFTELDLYVKNENCRDVLDDPSRLFNCDETGLQTCPKSGRVLGPKDIKDFYEIAQGHEKECVTVLCTYSAKGGVPPPMVLYPYKRIPTSILATFPEDWVIGRSDSGWMVSSTFYEYVSNGFFPWLIKNNIQFPVILFLDGHKSHLSLELTEFCAANKIILYCLPPNSTNIMQPCDVAIFKPLKASWKSVVGKNKRSGNPITKTNFVNYFKEAFNSVKTSSITNGFRKCGLYPFNADAVDYSKCISYRRKILYPTPNNELDILTIEQYKITLKVLEKYLGKTNIEQFESKLLNPLFPIKNVSS</sequence>
<dbReference type="PROSITE" id="PS51253">
    <property type="entry name" value="HTH_CENPB"/>
    <property type="match status" value="1"/>
</dbReference>
<dbReference type="EMBL" id="CARXXK010000002">
    <property type="protein sequence ID" value="CAI6353666.1"/>
    <property type="molecule type" value="Genomic_DNA"/>
</dbReference>
<proteinExistence type="predicted"/>
<dbReference type="AlphaFoldDB" id="A0AAV0WDM6"/>
<evidence type="ECO:0000256" key="3">
    <source>
        <dbReference type="ARBA" id="ARBA00023242"/>
    </source>
</evidence>
<gene>
    <name evidence="5" type="ORF">MEUPH1_LOCUS9762</name>
</gene>
<dbReference type="Proteomes" id="UP001160148">
    <property type="component" value="Unassembled WGS sequence"/>
</dbReference>
<keyword evidence="6" id="KW-1185">Reference proteome</keyword>
<organism evidence="5 6">
    <name type="scientific">Macrosiphum euphorbiae</name>
    <name type="common">potato aphid</name>
    <dbReference type="NCBI Taxonomy" id="13131"/>
    <lineage>
        <taxon>Eukaryota</taxon>
        <taxon>Metazoa</taxon>
        <taxon>Ecdysozoa</taxon>
        <taxon>Arthropoda</taxon>
        <taxon>Hexapoda</taxon>
        <taxon>Insecta</taxon>
        <taxon>Pterygota</taxon>
        <taxon>Neoptera</taxon>
        <taxon>Paraneoptera</taxon>
        <taxon>Hemiptera</taxon>
        <taxon>Sternorrhyncha</taxon>
        <taxon>Aphidomorpha</taxon>
        <taxon>Aphidoidea</taxon>
        <taxon>Aphididae</taxon>
        <taxon>Macrosiphini</taxon>
        <taxon>Macrosiphum</taxon>
    </lineage>
</organism>
<dbReference type="PANTHER" id="PTHR19303">
    <property type="entry name" value="TRANSPOSON"/>
    <property type="match status" value="1"/>
</dbReference>
<dbReference type="Gene3D" id="1.10.10.60">
    <property type="entry name" value="Homeodomain-like"/>
    <property type="match status" value="1"/>
</dbReference>
<accession>A0AAV0WDM6</accession>
<comment type="subcellular location">
    <subcellularLocation>
        <location evidence="1">Nucleus</location>
    </subcellularLocation>
</comment>
<reference evidence="5 6" key="1">
    <citation type="submission" date="2023-01" db="EMBL/GenBank/DDBJ databases">
        <authorList>
            <person name="Whitehead M."/>
        </authorList>
    </citation>
    <scope>NUCLEOTIDE SEQUENCE [LARGE SCALE GENOMIC DNA]</scope>
</reference>
<dbReference type="InterPro" id="IPR009057">
    <property type="entry name" value="Homeodomain-like_sf"/>
</dbReference>
<dbReference type="Pfam" id="PF05225">
    <property type="entry name" value="HTH_psq"/>
    <property type="match status" value="1"/>
</dbReference>
<evidence type="ECO:0000256" key="2">
    <source>
        <dbReference type="ARBA" id="ARBA00023125"/>
    </source>
</evidence>
<dbReference type="Pfam" id="PF03184">
    <property type="entry name" value="DDE_1"/>
    <property type="match status" value="1"/>
</dbReference>
<dbReference type="Pfam" id="PF03221">
    <property type="entry name" value="HTH_Tnp_Tc5"/>
    <property type="match status" value="1"/>
</dbReference>
<feature type="domain" description="HTH CENPB-type" evidence="4">
    <location>
        <begin position="52"/>
        <end position="127"/>
    </location>
</feature>
<dbReference type="InterPro" id="IPR004875">
    <property type="entry name" value="DDE_SF_endonuclease_dom"/>
</dbReference>
<dbReference type="Gene3D" id="3.30.420.10">
    <property type="entry name" value="Ribonuclease H-like superfamily/Ribonuclease H"/>
    <property type="match status" value="1"/>
</dbReference>
<keyword evidence="2" id="KW-0238">DNA-binding</keyword>
<dbReference type="GO" id="GO:0003677">
    <property type="term" value="F:DNA binding"/>
    <property type="evidence" value="ECO:0007669"/>
    <property type="project" value="UniProtKB-KW"/>
</dbReference>
<evidence type="ECO:0000256" key="1">
    <source>
        <dbReference type="ARBA" id="ARBA00004123"/>
    </source>
</evidence>
<dbReference type="InterPro" id="IPR050863">
    <property type="entry name" value="CenT-Element_Derived"/>
</dbReference>
<comment type="caution">
    <text evidence="5">The sequence shown here is derived from an EMBL/GenBank/DDBJ whole genome shotgun (WGS) entry which is preliminary data.</text>
</comment>
<evidence type="ECO:0000313" key="5">
    <source>
        <dbReference type="EMBL" id="CAI6353666.1"/>
    </source>
</evidence>
<protein>
    <recommendedName>
        <fullName evidence="4">HTH CENPB-type domain-containing protein</fullName>
    </recommendedName>
</protein>
<dbReference type="InterPro" id="IPR007889">
    <property type="entry name" value="HTH_Psq"/>
</dbReference>
<name>A0AAV0WDM6_9HEMI</name>
<evidence type="ECO:0000259" key="4">
    <source>
        <dbReference type="PROSITE" id="PS51253"/>
    </source>
</evidence>
<evidence type="ECO:0000313" key="6">
    <source>
        <dbReference type="Proteomes" id="UP001160148"/>
    </source>
</evidence>